<reference evidence="6 7" key="2">
    <citation type="submission" date="2025-04" db="UniProtKB">
        <authorList>
            <consortium name="RefSeq"/>
        </authorList>
    </citation>
    <scope>IDENTIFICATION</scope>
    <source>
        <tissue evidence="6 7">Young leaves</tissue>
    </source>
</reference>
<feature type="repeat" description="PPR" evidence="3">
    <location>
        <begin position="285"/>
        <end position="320"/>
    </location>
</feature>
<evidence type="ECO:0000256" key="3">
    <source>
        <dbReference type="PROSITE-ProRule" id="PRU00708"/>
    </source>
</evidence>
<dbReference type="RefSeq" id="XP_008792525.1">
    <property type="nucleotide sequence ID" value="XM_008794303.4"/>
</dbReference>
<protein>
    <submittedName>
        <fullName evidence="6 7">Pentatricopeptide repeat-containing protein At5g15010, mitochondrial</fullName>
    </submittedName>
</protein>
<feature type="repeat" description="PPR" evidence="3">
    <location>
        <begin position="391"/>
        <end position="425"/>
    </location>
</feature>
<evidence type="ECO:0000313" key="7">
    <source>
        <dbReference type="RefSeq" id="XP_008792526.1"/>
    </source>
</evidence>
<dbReference type="PANTHER" id="PTHR47939:SF5">
    <property type="entry name" value="PENTACOTRIPEPTIDE-REPEAT REGION OF PRORP DOMAIN-CONTAINING PROTEIN"/>
    <property type="match status" value="1"/>
</dbReference>
<evidence type="ECO:0000313" key="8">
    <source>
        <dbReference type="RefSeq" id="XP_008792528.1"/>
    </source>
</evidence>
<dbReference type="PROSITE" id="PS51375">
    <property type="entry name" value="PPR"/>
    <property type="match status" value="6"/>
</dbReference>
<evidence type="ECO:0000313" key="5">
    <source>
        <dbReference type="Proteomes" id="UP000228380"/>
    </source>
</evidence>
<dbReference type="InterPro" id="IPR011990">
    <property type="entry name" value="TPR-like_helical_dom_sf"/>
</dbReference>
<dbReference type="InterPro" id="IPR002885">
    <property type="entry name" value="PPR_rpt"/>
</dbReference>
<keyword evidence="2" id="KW-0677">Repeat</keyword>
<evidence type="ECO:0000256" key="1">
    <source>
        <dbReference type="ARBA" id="ARBA00007626"/>
    </source>
</evidence>
<reference evidence="5" key="1">
    <citation type="journal article" date="2019" name="Nat. Commun.">
        <title>Genome-wide association mapping of date palm fruit traits.</title>
        <authorList>
            <person name="Hazzouri K.M."/>
            <person name="Gros-Balthazard M."/>
            <person name="Flowers J.M."/>
            <person name="Copetti D."/>
            <person name="Lemansour A."/>
            <person name="Lebrun M."/>
            <person name="Masmoudi K."/>
            <person name="Ferrand S."/>
            <person name="Dhar M.I."/>
            <person name="Fresquez Z.A."/>
            <person name="Rosas U."/>
            <person name="Zhang J."/>
            <person name="Talag J."/>
            <person name="Lee S."/>
            <person name="Kudrna D."/>
            <person name="Powell R.F."/>
            <person name="Leitch I.J."/>
            <person name="Krueger R.R."/>
            <person name="Wing R.A."/>
            <person name="Amiri K.M.A."/>
            <person name="Purugganan M.D."/>
        </authorList>
    </citation>
    <scope>NUCLEOTIDE SEQUENCE [LARGE SCALE GENOMIC DNA]</scope>
    <source>
        <strain evidence="5">cv. Khalas</strain>
    </source>
</reference>
<dbReference type="RefSeq" id="XP_008792528.1">
    <property type="nucleotide sequence ID" value="XM_008794306.4"/>
</dbReference>
<evidence type="ECO:0000256" key="2">
    <source>
        <dbReference type="ARBA" id="ARBA00022737"/>
    </source>
</evidence>
<dbReference type="KEGG" id="pda:103709108"/>
<evidence type="ECO:0000313" key="6">
    <source>
        <dbReference type="RefSeq" id="XP_008792525.1"/>
    </source>
</evidence>
<feature type="repeat" description="PPR" evidence="3">
    <location>
        <begin position="458"/>
        <end position="492"/>
    </location>
</feature>
<dbReference type="RefSeq" id="XP_026661218.1">
    <property type="nucleotide sequence ID" value="XM_026805417.2"/>
</dbReference>
<name>A0A8B8J5U6_PHODC</name>
<dbReference type="RefSeq" id="XP_038980786.1">
    <property type="nucleotide sequence ID" value="XM_039124858.1"/>
</dbReference>
<dbReference type="Pfam" id="PF01535">
    <property type="entry name" value="PPR"/>
    <property type="match status" value="3"/>
</dbReference>
<sequence>MWRKSLRSWTPLLPAASSSSSFFPQSHLLPPFNSIPHISQFPKPSVLLLRQYLPISNSLVATRSNFFSSSPQHNTRITYSANDDDSERDDHDDDLGAAESANKLDGELLQDVETVMACLRDFGGNSAEARKRLEQCSVRASQELVVEVLSSLRNDWGPAFTFFLWAGKQPGYAHSAREYNCMIAILGKMRRFDTAWTLVQEMKGGTPSRHGPSLVTRQTLLILIRRYCAAHDVGRAINTFYAFKKFGFAPGIDDFHGLLSALCRYKNVEDAEHLLLCNESAFPFETKSFNIVLNGWCNIMVYLREAKRFWRDMENRGIPKDVVSYGSMISCYSKASNLTDVLKLYNQMREVGIEPDIKVYNAVVYALAKGKCMGDAKGLVKKMEEKGVAPNAVTYNSLIRPLCKARRVDDARQVFDEMLQRGLTPSIRTYHAFFDAARSVDEVFELLNGMKEKGCSPEIETYIMLTRKFCRWRQHDGVYRLWNEMIENGLSPDRSAYIVLIHGLFLNGKLEEASRYYEEMKMKGFLPEPKTEEMIQAWLSAKEVAEQSTVVDLGGKRITRDPLDKKPRGASWRDFLKQPEAISLPRDRSFSSFGS</sequence>
<dbReference type="RefSeq" id="XP_008792526.1">
    <property type="nucleotide sequence ID" value="XM_008794304.4"/>
</dbReference>
<feature type="repeat" description="PPR" evidence="3">
    <location>
        <begin position="356"/>
        <end position="390"/>
    </location>
</feature>
<feature type="repeat" description="PPR" evidence="3">
    <location>
        <begin position="321"/>
        <end position="355"/>
    </location>
</feature>
<dbReference type="Proteomes" id="UP000228380">
    <property type="component" value="Chromosome 3"/>
</dbReference>
<dbReference type="AlphaFoldDB" id="A0A8B8J5U6"/>
<evidence type="ECO:0000313" key="9">
    <source>
        <dbReference type="RefSeq" id="XP_026661218.1"/>
    </source>
</evidence>
<dbReference type="Gene3D" id="1.25.40.10">
    <property type="entry name" value="Tetratricopeptide repeat domain"/>
    <property type="match status" value="3"/>
</dbReference>
<feature type="region of interest" description="Disordered" evidence="4">
    <location>
        <begin position="77"/>
        <end position="97"/>
    </location>
</feature>
<dbReference type="OrthoDB" id="185373at2759"/>
<dbReference type="NCBIfam" id="TIGR00756">
    <property type="entry name" value="PPR"/>
    <property type="match status" value="6"/>
</dbReference>
<evidence type="ECO:0000313" key="10">
    <source>
        <dbReference type="RefSeq" id="XP_038980786.1"/>
    </source>
</evidence>
<organism evidence="5 9">
    <name type="scientific">Phoenix dactylifera</name>
    <name type="common">Date palm</name>
    <dbReference type="NCBI Taxonomy" id="42345"/>
    <lineage>
        <taxon>Eukaryota</taxon>
        <taxon>Viridiplantae</taxon>
        <taxon>Streptophyta</taxon>
        <taxon>Embryophyta</taxon>
        <taxon>Tracheophyta</taxon>
        <taxon>Spermatophyta</taxon>
        <taxon>Magnoliopsida</taxon>
        <taxon>Liliopsida</taxon>
        <taxon>Arecaceae</taxon>
        <taxon>Coryphoideae</taxon>
        <taxon>Phoeniceae</taxon>
        <taxon>Phoenix</taxon>
    </lineage>
</organism>
<dbReference type="Pfam" id="PF13041">
    <property type="entry name" value="PPR_2"/>
    <property type="match status" value="2"/>
</dbReference>
<gene>
    <name evidence="6 7 8 9 10" type="primary">LOC103709108</name>
</gene>
<feature type="compositionally biased region" description="Acidic residues" evidence="4">
    <location>
        <begin position="82"/>
        <end position="96"/>
    </location>
</feature>
<evidence type="ECO:0000256" key="4">
    <source>
        <dbReference type="SAM" id="MobiDB-lite"/>
    </source>
</evidence>
<feature type="repeat" description="PPR" evidence="3">
    <location>
        <begin position="493"/>
        <end position="527"/>
    </location>
</feature>
<comment type="similarity">
    <text evidence="1">Belongs to the PPR family. P subfamily.</text>
</comment>
<dbReference type="GeneID" id="103709108"/>
<dbReference type="InterPro" id="IPR050667">
    <property type="entry name" value="PPR-containing_protein"/>
</dbReference>
<accession>A0A8B8J5U6</accession>
<proteinExistence type="inferred from homology"/>
<dbReference type="PANTHER" id="PTHR47939">
    <property type="entry name" value="MEMBRANE-ASSOCIATED SALT-INDUCIBLE PROTEIN-LIKE"/>
    <property type="match status" value="1"/>
</dbReference>
<keyword evidence="5" id="KW-1185">Reference proteome</keyword>